<dbReference type="PANTHER" id="PTHR35984">
    <property type="entry name" value="PERIPLASMIC SERINE PROTEASE"/>
    <property type="match status" value="1"/>
</dbReference>
<gene>
    <name evidence="1" type="ORF">FHW37_115123</name>
</gene>
<comment type="caution">
    <text evidence="1">The sequence shown here is derived from an EMBL/GenBank/DDBJ whole genome shotgun (WGS) entry which is preliminary data.</text>
</comment>
<name>A0A561Q7R2_9HYPH</name>
<proteinExistence type="predicted"/>
<reference evidence="1 2" key="1">
    <citation type="submission" date="2019-06" db="EMBL/GenBank/DDBJ databases">
        <title>Sorghum-associated microbial communities from plants grown in Nebraska, USA.</title>
        <authorList>
            <person name="Schachtman D."/>
        </authorList>
    </citation>
    <scope>NUCLEOTIDE SEQUENCE [LARGE SCALE GENOMIC DNA]</scope>
    <source>
        <strain evidence="1 2">1225</strain>
    </source>
</reference>
<dbReference type="Gene3D" id="3.90.226.10">
    <property type="entry name" value="2-enoyl-CoA Hydratase, Chain A, domain 1"/>
    <property type="match status" value="1"/>
</dbReference>
<dbReference type="Proteomes" id="UP000320653">
    <property type="component" value="Unassembled WGS sequence"/>
</dbReference>
<keyword evidence="2" id="KW-1185">Reference proteome</keyword>
<evidence type="ECO:0000313" key="2">
    <source>
        <dbReference type="Proteomes" id="UP000320653"/>
    </source>
</evidence>
<dbReference type="OrthoDB" id="9806253at2"/>
<evidence type="ECO:0000313" key="1">
    <source>
        <dbReference type="EMBL" id="TWF46426.1"/>
    </source>
</evidence>
<dbReference type="SUPFAM" id="SSF52096">
    <property type="entry name" value="ClpP/crotonase"/>
    <property type="match status" value="1"/>
</dbReference>
<dbReference type="EMBL" id="VIWP01000015">
    <property type="protein sequence ID" value="TWF46426.1"/>
    <property type="molecule type" value="Genomic_DNA"/>
</dbReference>
<dbReference type="PANTHER" id="PTHR35984:SF1">
    <property type="entry name" value="PERIPLASMIC SERINE PROTEASE"/>
    <property type="match status" value="1"/>
</dbReference>
<organism evidence="1 2">
    <name type="scientific">Neorhizobium alkalisoli</name>
    <dbReference type="NCBI Taxonomy" id="528178"/>
    <lineage>
        <taxon>Bacteria</taxon>
        <taxon>Pseudomonadati</taxon>
        <taxon>Pseudomonadota</taxon>
        <taxon>Alphaproteobacteria</taxon>
        <taxon>Hyphomicrobiales</taxon>
        <taxon>Rhizobiaceae</taxon>
        <taxon>Rhizobium/Agrobacterium group</taxon>
        <taxon>Neorhizobium</taxon>
    </lineage>
</organism>
<dbReference type="AlphaFoldDB" id="A0A561Q7R2"/>
<dbReference type="InterPro" id="IPR002825">
    <property type="entry name" value="Pept_S49_ser-pept_pro"/>
</dbReference>
<sequence>MEAHRGKKLSDTEKSEQISIETFPRGNAVPKQSPIFWAENKDRFLRQLMIRDIESLTGRPLGVYYAQRSMQSGITTSDVDRLHELVSDIDHAPFDLIVETQGGETDAAEAMISVLLAAKHPFRAIVPNRAKSNGTLICLASEAIVMGPPSELGPIEPLLDGKIPVTAIIGKSIPGGEGDDPESAFNINKFHAVHALRQTESVGRYALKQGMLKDSAGDIDEAIKNLCGRHKFPSHGSVIDATQAEEIGLKIVRLSSDDDLWQRIWLLYCMLMHDTKLRNIRKVFESKKVSLSVLWE</sequence>
<dbReference type="GO" id="GO:0016020">
    <property type="term" value="C:membrane"/>
    <property type="evidence" value="ECO:0007669"/>
    <property type="project" value="InterPro"/>
</dbReference>
<protein>
    <submittedName>
        <fullName evidence="1">Serine dehydrogenase proteinase</fullName>
    </submittedName>
</protein>
<dbReference type="Pfam" id="PF01972">
    <property type="entry name" value="SDH_protease"/>
    <property type="match status" value="1"/>
</dbReference>
<dbReference type="InterPro" id="IPR029045">
    <property type="entry name" value="ClpP/crotonase-like_dom_sf"/>
</dbReference>
<accession>A0A561Q7R2</accession>